<dbReference type="PANTHER" id="PTHR12526:SF627">
    <property type="entry name" value="D-RHAMNOSYLTRANSFERASE WBPZ"/>
    <property type="match status" value="1"/>
</dbReference>
<dbReference type="PANTHER" id="PTHR12526">
    <property type="entry name" value="GLYCOSYLTRANSFERASE"/>
    <property type="match status" value="1"/>
</dbReference>
<dbReference type="GO" id="GO:0016757">
    <property type="term" value="F:glycosyltransferase activity"/>
    <property type="evidence" value="ECO:0007669"/>
    <property type="project" value="InterPro"/>
</dbReference>
<sequence>MKRLHIINLDGLAGTEKMLIQFINSNINDGDEDIIVNINNVLSDALTDHIDKKNVVFPYRVFQNKAYKYPSFMRKRLLRKLIEKEKADLIIVWDLIPNLDKKPSYGKIVYYDHGNSWHFSKNAKTLNFFSMVDGCISVSVASQRMLQLKFDLRCSIETIPNNIPPPHKIKKLKDTLGESIILGTASRLEPIKAIGVAILTAQELNRRGINTTLYIAGQGSQEEKLQSLVKKLHLNDKVIFMGFQHDLADFYQKIDFYISSPITEAFGLSCMEALYNGIPVIFPLIDGQPEVIITGQTGLGYTPTMTFDQYNKLTGLNIHYHHQGYNPLSDKLMALRVPSYIDYANGIEHIIKENEYHQYSENALRYTQEQCDYKKFNDTLRETLNSFL</sequence>
<dbReference type="SUPFAM" id="SSF53756">
    <property type="entry name" value="UDP-Glycosyltransferase/glycogen phosphorylase"/>
    <property type="match status" value="1"/>
</dbReference>
<dbReference type="RefSeq" id="WP_108900741.1">
    <property type="nucleotide sequence ID" value="NZ_CP029185.2"/>
</dbReference>
<gene>
    <name evidence="2" type="ORF">HYN51_09005</name>
</gene>
<dbReference type="Proteomes" id="UP000244908">
    <property type="component" value="Chromosome"/>
</dbReference>
<feature type="domain" description="Glycosyl transferase family 1" evidence="1">
    <location>
        <begin position="177"/>
        <end position="304"/>
    </location>
</feature>
<dbReference type="OrthoDB" id="9795746at2"/>
<dbReference type="GO" id="GO:1901135">
    <property type="term" value="P:carbohydrate derivative metabolic process"/>
    <property type="evidence" value="ECO:0007669"/>
    <property type="project" value="UniProtKB-ARBA"/>
</dbReference>
<dbReference type="KEGG" id="lpv:HYN51_09005"/>
<evidence type="ECO:0000259" key="1">
    <source>
        <dbReference type="Pfam" id="PF00534"/>
    </source>
</evidence>
<proteinExistence type="predicted"/>
<keyword evidence="3" id="KW-1185">Reference proteome</keyword>
<dbReference type="Gene3D" id="3.40.50.2000">
    <property type="entry name" value="Glycogen Phosphorylase B"/>
    <property type="match status" value="2"/>
</dbReference>
<protein>
    <submittedName>
        <fullName evidence="2">Glycosyltransferase</fullName>
    </submittedName>
</protein>
<evidence type="ECO:0000313" key="3">
    <source>
        <dbReference type="Proteomes" id="UP000244908"/>
    </source>
</evidence>
<accession>A0A2Y9TY65</accession>
<dbReference type="Pfam" id="PF00534">
    <property type="entry name" value="Glycos_transf_1"/>
    <property type="match status" value="1"/>
</dbReference>
<evidence type="ECO:0000313" key="2">
    <source>
        <dbReference type="EMBL" id="AWH88683.1"/>
    </source>
</evidence>
<organism evidence="2 3">
    <name type="scientific">Limnobaculum parvum</name>
    <dbReference type="NCBI Taxonomy" id="2172103"/>
    <lineage>
        <taxon>Bacteria</taxon>
        <taxon>Pseudomonadati</taxon>
        <taxon>Pseudomonadota</taxon>
        <taxon>Gammaproteobacteria</taxon>
        <taxon>Enterobacterales</taxon>
        <taxon>Budviciaceae</taxon>
        <taxon>Limnobaculum</taxon>
    </lineage>
</organism>
<dbReference type="InterPro" id="IPR001296">
    <property type="entry name" value="Glyco_trans_1"/>
</dbReference>
<name>A0A2Y9TY65_9GAMM</name>
<reference evidence="2 3" key="1">
    <citation type="journal article" date="2019" name="Int. J. Syst. Evol. Microbiol.">
        <title>Limnobaculum parvum gen. nov., sp. nov., isolated from a freshwater lake.</title>
        <authorList>
            <person name="Baek C."/>
            <person name="Shin S.K."/>
            <person name="Yi H."/>
        </authorList>
    </citation>
    <scope>NUCLEOTIDE SEQUENCE [LARGE SCALE GENOMIC DNA]</scope>
    <source>
        <strain evidence="2 3">HYN0051</strain>
    </source>
</reference>
<dbReference type="AlphaFoldDB" id="A0A2Y9TY65"/>
<dbReference type="EMBL" id="CP029185">
    <property type="protein sequence ID" value="AWH88683.1"/>
    <property type="molecule type" value="Genomic_DNA"/>
</dbReference>